<name>A0A8E2I3C7_9BACI</name>
<reference evidence="2 3" key="1">
    <citation type="submission" date="2017-01" db="EMBL/GenBank/DDBJ databases">
        <title>Draft genome sequence of Bacillus oleronius.</title>
        <authorList>
            <person name="Allam M."/>
        </authorList>
    </citation>
    <scope>NUCLEOTIDE SEQUENCE [LARGE SCALE GENOMIC DNA]</scope>
    <source>
        <strain evidence="2 3">DSM 9356</strain>
    </source>
</reference>
<proteinExistence type="predicted"/>
<keyword evidence="1" id="KW-1133">Transmembrane helix</keyword>
<keyword evidence="3" id="KW-1185">Reference proteome</keyword>
<dbReference type="EMBL" id="MTLA01000536">
    <property type="protein sequence ID" value="OOP63585.1"/>
    <property type="molecule type" value="Genomic_DNA"/>
</dbReference>
<evidence type="ECO:0000256" key="1">
    <source>
        <dbReference type="SAM" id="Phobius"/>
    </source>
</evidence>
<keyword evidence="1" id="KW-0472">Membrane</keyword>
<feature type="transmembrane region" description="Helical" evidence="1">
    <location>
        <begin position="43"/>
        <end position="64"/>
    </location>
</feature>
<keyword evidence="1" id="KW-0812">Transmembrane</keyword>
<accession>A0A8E2I3C7</accession>
<dbReference type="Proteomes" id="UP000189761">
    <property type="component" value="Unassembled WGS sequence"/>
</dbReference>
<protein>
    <submittedName>
        <fullName evidence="2">Uncharacterized protein</fullName>
    </submittedName>
</protein>
<evidence type="ECO:0000313" key="2">
    <source>
        <dbReference type="EMBL" id="OOP63585.1"/>
    </source>
</evidence>
<organism evidence="2 3">
    <name type="scientific">Heyndrickxia oleronia</name>
    <dbReference type="NCBI Taxonomy" id="38875"/>
    <lineage>
        <taxon>Bacteria</taxon>
        <taxon>Bacillati</taxon>
        <taxon>Bacillota</taxon>
        <taxon>Bacilli</taxon>
        <taxon>Bacillales</taxon>
        <taxon>Bacillaceae</taxon>
        <taxon>Heyndrickxia</taxon>
    </lineage>
</organism>
<evidence type="ECO:0000313" key="3">
    <source>
        <dbReference type="Proteomes" id="UP000189761"/>
    </source>
</evidence>
<gene>
    <name evidence="2" type="ORF">BWZ43_25430</name>
</gene>
<sequence length="290" mass="32657">MGSSYEQSETTCRDVGLIYIFKYILEILDSKAGKGLVYMKKEYVFGLLAFFFMSLSTVAITYAVELETVKEKVIHEYNMDVTGDKKNDHIALKGIQIDPSSAYMKKIWAEITTSANTKYRIDYAPGYEPKIEFADLNHDGVVDLFQSSATGGSGGLNNYHLSTLKDGTASILPLPHSLNIQGHFENNFKASIQIPETQFTKTVDLSNRKKDYIRLGLYQKNGELNEPTELMIDPVAMYKIIKLNGTKEVGLKAYRQISGAYHADVLGTVTSIWNFENGTWKLKSAKWKQQ</sequence>
<dbReference type="AlphaFoldDB" id="A0A8E2I3C7"/>
<comment type="caution">
    <text evidence="2">The sequence shown here is derived from an EMBL/GenBank/DDBJ whole genome shotgun (WGS) entry which is preliminary data.</text>
</comment>